<feature type="non-terminal residue" evidence="1">
    <location>
        <position position="1"/>
    </location>
</feature>
<evidence type="ECO:0000313" key="1">
    <source>
        <dbReference type="EMBL" id="KFO55391.1"/>
    </source>
</evidence>
<protein>
    <recommendedName>
        <fullName evidence="3">Envelope glycoprotein gp95</fullName>
    </recommendedName>
</protein>
<sequence>LNEKCDPTVTFWNTAEHISASLVPIIGTAHTLASLNKLGFWLAKEANATSAALSAMLMDVKSVRHATLKNRAAIDFLLLAQGHGCEDFDGMCCMNLSDHSESIHKSISNLKQLFKQLQQHNEGDWWGVSSWLNNLGFGFGAWFKHLAMYGIVIL</sequence>
<dbReference type="EMBL" id="KK718228">
    <property type="protein sequence ID" value="KFO55391.1"/>
    <property type="molecule type" value="Genomic_DNA"/>
</dbReference>
<dbReference type="PANTHER" id="PTHR10424">
    <property type="entry name" value="VIRAL ENVELOPE PROTEIN"/>
    <property type="match status" value="1"/>
</dbReference>
<evidence type="ECO:0008006" key="3">
    <source>
        <dbReference type="Google" id="ProtNLM"/>
    </source>
</evidence>
<name>A0A091EE26_CORBR</name>
<feature type="non-terminal residue" evidence="1">
    <location>
        <position position="154"/>
    </location>
</feature>
<gene>
    <name evidence="1" type="ORF">N302_14671</name>
</gene>
<dbReference type="Gene3D" id="1.10.287.210">
    <property type="match status" value="1"/>
</dbReference>
<dbReference type="SUPFAM" id="SSF58069">
    <property type="entry name" value="Virus ectodomain"/>
    <property type="match status" value="1"/>
</dbReference>
<accession>A0A091EE26</accession>
<dbReference type="AlphaFoldDB" id="A0A091EE26"/>
<dbReference type="InterPro" id="IPR018154">
    <property type="entry name" value="TLV/ENV_coat_polyprotein"/>
</dbReference>
<proteinExistence type="predicted"/>
<dbReference type="Pfam" id="PF00429">
    <property type="entry name" value="TLV_coat"/>
    <property type="match status" value="1"/>
</dbReference>
<evidence type="ECO:0000313" key="2">
    <source>
        <dbReference type="Proteomes" id="UP000052976"/>
    </source>
</evidence>
<keyword evidence="2" id="KW-1185">Reference proteome</keyword>
<dbReference type="Proteomes" id="UP000052976">
    <property type="component" value="Unassembled WGS sequence"/>
</dbReference>
<organism evidence="1 2">
    <name type="scientific">Corvus brachyrhynchos</name>
    <name type="common">American crow</name>
    <dbReference type="NCBI Taxonomy" id="85066"/>
    <lineage>
        <taxon>Eukaryota</taxon>
        <taxon>Metazoa</taxon>
        <taxon>Chordata</taxon>
        <taxon>Craniata</taxon>
        <taxon>Vertebrata</taxon>
        <taxon>Euteleostomi</taxon>
        <taxon>Archelosauria</taxon>
        <taxon>Archosauria</taxon>
        <taxon>Dinosauria</taxon>
        <taxon>Saurischia</taxon>
        <taxon>Theropoda</taxon>
        <taxon>Coelurosauria</taxon>
        <taxon>Aves</taxon>
        <taxon>Neognathae</taxon>
        <taxon>Neoaves</taxon>
        <taxon>Telluraves</taxon>
        <taxon>Australaves</taxon>
        <taxon>Passeriformes</taxon>
        <taxon>Corvoidea</taxon>
        <taxon>Corvidae</taxon>
        <taxon>Corvus</taxon>
    </lineage>
</organism>
<reference evidence="1 2" key="1">
    <citation type="submission" date="2014-04" db="EMBL/GenBank/DDBJ databases">
        <title>Genome evolution of avian class.</title>
        <authorList>
            <person name="Zhang G."/>
            <person name="Li C."/>
        </authorList>
    </citation>
    <scope>NUCLEOTIDE SEQUENCE [LARGE SCALE GENOMIC DNA]</scope>
    <source>
        <strain evidence="1">BGI_N302</strain>
    </source>
</reference>